<dbReference type="RefSeq" id="WP_282211069.1">
    <property type="nucleotide sequence ID" value="NZ_CP118247.1"/>
</dbReference>
<reference evidence="1 2" key="1">
    <citation type="submission" date="2023-02" db="EMBL/GenBank/DDBJ databases">
        <title>Devosia chondri sp. nov., isolated from the phycosphere of marine algae.</title>
        <authorList>
            <person name="Kim J.M."/>
            <person name="Lee J.K."/>
            <person name="Choi B.J."/>
            <person name="Bayburt H."/>
            <person name="Jeon C.O."/>
        </authorList>
    </citation>
    <scope>NUCLEOTIDE SEQUENCE [LARGE SCALE GENOMIC DNA]</scope>
    <source>
        <strain evidence="1 2">G2-5</strain>
    </source>
</reference>
<organism evidence="1 2">
    <name type="scientific">Devosia rhodophyticola</name>
    <dbReference type="NCBI Taxonomy" id="3026423"/>
    <lineage>
        <taxon>Bacteria</taxon>
        <taxon>Pseudomonadati</taxon>
        <taxon>Pseudomonadota</taxon>
        <taxon>Alphaproteobacteria</taxon>
        <taxon>Hyphomicrobiales</taxon>
        <taxon>Devosiaceae</taxon>
        <taxon>Devosia</taxon>
    </lineage>
</organism>
<evidence type="ECO:0000313" key="1">
    <source>
        <dbReference type="EMBL" id="WDR05550.1"/>
    </source>
</evidence>
<gene>
    <name evidence="1" type="ORF">PSQ90_14925</name>
</gene>
<protein>
    <submittedName>
        <fullName evidence="1">Uncharacterized protein</fullName>
    </submittedName>
</protein>
<evidence type="ECO:0000313" key="2">
    <source>
        <dbReference type="Proteomes" id="UP001222118"/>
    </source>
</evidence>
<dbReference type="Proteomes" id="UP001222118">
    <property type="component" value="Chromosome"/>
</dbReference>
<accession>A0ABY7YXM8</accession>
<proteinExistence type="predicted"/>
<keyword evidence="2" id="KW-1185">Reference proteome</keyword>
<dbReference type="EMBL" id="CP118247">
    <property type="protein sequence ID" value="WDR05550.1"/>
    <property type="molecule type" value="Genomic_DNA"/>
</dbReference>
<sequence>MMAIPIEGPEFHFADDDWSVIAEALLYHHQTAFTDEKAARVLLEEEIEYWISGQSRTELRERRDAYDAEIAKLKKIAEIAATVNKEKTFDIPVPQVDVQRINEWETLWKPYGLSDANARGDLEPILCRWWWIAGNEVGAGSADGGSGPLVRFIMTACRAAGEACDKIRARNVVRKAKKEISRGEWGERDPERFYLDILTDPSQIFR</sequence>
<name>A0ABY7YXM8_9HYPH</name>